<evidence type="ECO:0008006" key="4">
    <source>
        <dbReference type="Google" id="ProtNLM"/>
    </source>
</evidence>
<evidence type="ECO:0000256" key="1">
    <source>
        <dbReference type="SAM" id="SignalP"/>
    </source>
</evidence>
<dbReference type="EMBL" id="JACVVK020000067">
    <property type="protein sequence ID" value="KAK7496479.1"/>
    <property type="molecule type" value="Genomic_DNA"/>
</dbReference>
<dbReference type="AlphaFoldDB" id="A0ABD0LBF9"/>
<gene>
    <name evidence="2" type="ORF">BaRGS_00012401</name>
</gene>
<name>A0ABD0LBF9_9CAEN</name>
<feature type="signal peptide" evidence="1">
    <location>
        <begin position="1"/>
        <end position="19"/>
    </location>
</feature>
<protein>
    <recommendedName>
        <fullName evidence="4">Lipoprotein</fullName>
    </recommendedName>
</protein>
<proteinExistence type="predicted"/>
<evidence type="ECO:0000313" key="2">
    <source>
        <dbReference type="EMBL" id="KAK7496479.1"/>
    </source>
</evidence>
<sequence length="143" mass="15403">MAMLVMTFTVMVLLTSCKGAPHPTRGSPTNLDVTMSSYLGGGTPDTVNEALTVGMDSTGMVFVGGKGTYNYGLTPTVLDEGGEGFVLVLIEGGQTLSKLYRYGSEVPRLVVREKDDVTRILIQSDKGLVLFNGDLDHVLWNKR</sequence>
<comment type="caution">
    <text evidence="2">The sequence shown here is derived from an EMBL/GenBank/DDBJ whole genome shotgun (WGS) entry which is preliminary data.</text>
</comment>
<keyword evidence="3" id="KW-1185">Reference proteome</keyword>
<organism evidence="2 3">
    <name type="scientific">Batillaria attramentaria</name>
    <dbReference type="NCBI Taxonomy" id="370345"/>
    <lineage>
        <taxon>Eukaryota</taxon>
        <taxon>Metazoa</taxon>
        <taxon>Spiralia</taxon>
        <taxon>Lophotrochozoa</taxon>
        <taxon>Mollusca</taxon>
        <taxon>Gastropoda</taxon>
        <taxon>Caenogastropoda</taxon>
        <taxon>Sorbeoconcha</taxon>
        <taxon>Cerithioidea</taxon>
        <taxon>Batillariidae</taxon>
        <taxon>Batillaria</taxon>
    </lineage>
</organism>
<keyword evidence="1" id="KW-0732">Signal</keyword>
<evidence type="ECO:0000313" key="3">
    <source>
        <dbReference type="Proteomes" id="UP001519460"/>
    </source>
</evidence>
<dbReference type="Proteomes" id="UP001519460">
    <property type="component" value="Unassembled WGS sequence"/>
</dbReference>
<reference evidence="2 3" key="1">
    <citation type="journal article" date="2023" name="Sci. Data">
        <title>Genome assembly of the Korean intertidal mud-creeper Batillaria attramentaria.</title>
        <authorList>
            <person name="Patra A.K."/>
            <person name="Ho P.T."/>
            <person name="Jun S."/>
            <person name="Lee S.J."/>
            <person name="Kim Y."/>
            <person name="Won Y.J."/>
        </authorList>
    </citation>
    <scope>NUCLEOTIDE SEQUENCE [LARGE SCALE GENOMIC DNA]</scope>
    <source>
        <strain evidence="2">Wonlab-2016</strain>
    </source>
</reference>
<feature type="chain" id="PRO_5044810566" description="Lipoprotein" evidence="1">
    <location>
        <begin position="20"/>
        <end position="143"/>
    </location>
</feature>
<accession>A0ABD0LBF9</accession>